<evidence type="ECO:0000256" key="1">
    <source>
        <dbReference type="ARBA" id="ARBA00023125"/>
    </source>
</evidence>
<proteinExistence type="predicted"/>
<evidence type="ECO:0000313" key="3">
    <source>
        <dbReference type="EMBL" id="UAM92156.1"/>
    </source>
</evidence>
<dbReference type="RefSeq" id="YP_010201460.1">
    <property type="nucleotide sequence ID" value="NC_058705.1"/>
</dbReference>
<reference evidence="3" key="1">
    <citation type="journal article" date="2021" name="Front. Plant Sci.">
        <title>Chloroplast Genomes for Five Skeletonema Species: Comparative and Phylogenetic Analysis.</title>
        <authorList>
            <person name="Liu S."/>
            <person name="Xu Q."/>
            <person name="Liu K."/>
            <person name="Zhao Y."/>
            <person name="Chen N."/>
        </authorList>
    </citation>
    <scope>NUCLEOTIDE SEQUENCE</scope>
    <source>
        <strain evidence="3">CNS00438</strain>
    </source>
</reference>
<dbReference type="GO" id="GO:0003697">
    <property type="term" value="F:single-stranded DNA binding"/>
    <property type="evidence" value="ECO:0007669"/>
    <property type="project" value="InterPro"/>
</dbReference>
<dbReference type="AlphaFoldDB" id="A0A8K1LW63"/>
<dbReference type="EMBL" id="MW679511">
    <property type="protein sequence ID" value="UAM92156.1"/>
    <property type="molecule type" value="Genomic_DNA"/>
</dbReference>
<dbReference type="Gene3D" id="2.40.50.140">
    <property type="entry name" value="Nucleic acid-binding proteins"/>
    <property type="match status" value="1"/>
</dbReference>
<dbReference type="GeneID" id="68638747"/>
<dbReference type="SUPFAM" id="SSF50249">
    <property type="entry name" value="Nucleic acid-binding proteins"/>
    <property type="match status" value="1"/>
</dbReference>
<accession>A0A8K1LW63</accession>
<name>A0A8K1LW63_9STRA</name>
<protein>
    <submittedName>
        <fullName evidence="3">Hypothetical chloroplast RF41</fullName>
    </submittedName>
</protein>
<dbReference type="InterPro" id="IPR000424">
    <property type="entry name" value="Primosome_PriB/ssb"/>
</dbReference>
<keyword evidence="1 2" id="KW-0238">DNA-binding</keyword>
<geneLocation type="chloroplast" evidence="3"/>
<dbReference type="PROSITE" id="PS50935">
    <property type="entry name" value="SSB"/>
    <property type="match status" value="1"/>
</dbReference>
<keyword evidence="3" id="KW-0934">Plastid</keyword>
<gene>
    <name evidence="3" type="primary">ycf41</name>
</gene>
<organism evidence="3">
    <name type="scientific">Skeletonema grevillei</name>
    <dbReference type="NCBI Taxonomy" id="371681"/>
    <lineage>
        <taxon>Eukaryota</taxon>
        <taxon>Sar</taxon>
        <taxon>Stramenopiles</taxon>
        <taxon>Ochrophyta</taxon>
        <taxon>Bacillariophyta</taxon>
        <taxon>Coscinodiscophyceae</taxon>
        <taxon>Thalassiosirophycidae</taxon>
        <taxon>Thalassiosirales</taxon>
        <taxon>Skeletonemataceae</taxon>
        <taxon>Skeletonema</taxon>
    </lineage>
</organism>
<evidence type="ECO:0000256" key="2">
    <source>
        <dbReference type="PROSITE-ProRule" id="PRU00252"/>
    </source>
</evidence>
<sequence length="104" mass="11834">MNYTILTVKIIKNCGQSFFTDGTSLTELVVQLPQIRKNSVKTILHLSVWGNLSYDVARYYQADDYVIIEGYISIRDVDGTQAVNLLDKQVEISVFKVYPLLLKS</sequence>
<dbReference type="InterPro" id="IPR012340">
    <property type="entry name" value="NA-bd_OB-fold"/>
</dbReference>
<keyword evidence="3" id="KW-0150">Chloroplast</keyword>